<dbReference type="RefSeq" id="WP_111177619.1">
    <property type="nucleotide sequence ID" value="NZ_POUD01000021.1"/>
</dbReference>
<organism evidence="1 2">
    <name type="scientific">Nonomuraea aridisoli</name>
    <dbReference type="NCBI Taxonomy" id="2070368"/>
    <lineage>
        <taxon>Bacteria</taxon>
        <taxon>Bacillati</taxon>
        <taxon>Actinomycetota</taxon>
        <taxon>Actinomycetes</taxon>
        <taxon>Streptosporangiales</taxon>
        <taxon>Streptosporangiaceae</taxon>
        <taxon>Nonomuraea</taxon>
    </lineage>
</organism>
<dbReference type="EMBL" id="POUD01000021">
    <property type="protein sequence ID" value="PZG20920.1"/>
    <property type="molecule type" value="Genomic_DNA"/>
</dbReference>
<dbReference type="OrthoDB" id="3538890at2"/>
<evidence type="ECO:0000313" key="2">
    <source>
        <dbReference type="Proteomes" id="UP000249304"/>
    </source>
</evidence>
<reference evidence="1 2" key="1">
    <citation type="submission" date="2018-01" db="EMBL/GenBank/DDBJ databases">
        <title>Draft genome sequence of Nonomuraea sp. KC333.</title>
        <authorList>
            <person name="Sahin N."/>
            <person name="Saygin H."/>
            <person name="Ay H."/>
        </authorList>
    </citation>
    <scope>NUCLEOTIDE SEQUENCE [LARGE SCALE GENOMIC DNA]</scope>
    <source>
        <strain evidence="1 2">KC333</strain>
    </source>
</reference>
<proteinExistence type="predicted"/>
<dbReference type="AlphaFoldDB" id="A0A2W2F5K9"/>
<sequence>MKICFHGTADEISLVAARPLMVLLTAHDLPRMRVFELYRSHIAKAHPDLERYRLCAVMTETTDEGRTV</sequence>
<gene>
    <name evidence="1" type="ORF">C1J01_07935</name>
</gene>
<evidence type="ECO:0000313" key="1">
    <source>
        <dbReference type="EMBL" id="PZG20920.1"/>
    </source>
</evidence>
<accession>A0A2W2F5K9</accession>
<comment type="caution">
    <text evidence="1">The sequence shown here is derived from an EMBL/GenBank/DDBJ whole genome shotgun (WGS) entry which is preliminary data.</text>
</comment>
<name>A0A2W2F5K9_9ACTN</name>
<protein>
    <submittedName>
        <fullName evidence="1">Uncharacterized protein</fullName>
    </submittedName>
</protein>
<dbReference type="Proteomes" id="UP000249304">
    <property type="component" value="Unassembled WGS sequence"/>
</dbReference>
<keyword evidence="2" id="KW-1185">Reference proteome</keyword>